<keyword evidence="6 7" id="KW-0472">Membrane</keyword>
<dbReference type="InterPro" id="IPR005018">
    <property type="entry name" value="DOMON_domain"/>
</dbReference>
<feature type="signal peptide" evidence="8">
    <location>
        <begin position="1"/>
        <end position="17"/>
    </location>
</feature>
<evidence type="ECO:0000259" key="10">
    <source>
        <dbReference type="PROSITE" id="PS50939"/>
    </source>
</evidence>
<evidence type="ECO:0000256" key="2">
    <source>
        <dbReference type="ARBA" id="ARBA00022448"/>
    </source>
</evidence>
<name>A0A9N8ZRJ3_9GLOM</name>
<feature type="transmembrane region" description="Helical" evidence="7">
    <location>
        <begin position="251"/>
        <end position="273"/>
    </location>
</feature>
<evidence type="ECO:0000256" key="4">
    <source>
        <dbReference type="ARBA" id="ARBA00022982"/>
    </source>
</evidence>
<dbReference type="EMBL" id="CAJVPS010000711">
    <property type="protein sequence ID" value="CAG8504448.1"/>
    <property type="molecule type" value="Genomic_DNA"/>
</dbReference>
<dbReference type="PANTHER" id="PTHR47797">
    <property type="entry name" value="DEHYDROGENASE, PUTATIVE (AFU_ORTHOLOGUE AFUA_8G05805)-RELATED"/>
    <property type="match status" value="1"/>
</dbReference>
<feature type="chain" id="PRO_5040249929" evidence="8">
    <location>
        <begin position="18"/>
        <end position="328"/>
    </location>
</feature>
<dbReference type="CDD" id="cd09630">
    <property type="entry name" value="CDH_like_cytochrome"/>
    <property type="match status" value="1"/>
</dbReference>
<dbReference type="PANTHER" id="PTHR47797:SF3">
    <property type="entry name" value="CYTOCHROME B561 DOMAIN-CONTAINING PROTEIN"/>
    <property type="match status" value="1"/>
</dbReference>
<feature type="transmembrane region" description="Helical" evidence="7">
    <location>
        <begin position="288"/>
        <end position="308"/>
    </location>
</feature>
<dbReference type="AlphaFoldDB" id="A0A9N8ZRJ3"/>
<dbReference type="OrthoDB" id="19261at2759"/>
<reference evidence="11" key="1">
    <citation type="submission" date="2021-06" db="EMBL/GenBank/DDBJ databases">
        <authorList>
            <person name="Kallberg Y."/>
            <person name="Tangrot J."/>
            <person name="Rosling A."/>
        </authorList>
    </citation>
    <scope>NUCLEOTIDE SEQUENCE</scope>
    <source>
        <strain evidence="11">FL130A</strain>
    </source>
</reference>
<dbReference type="Gene3D" id="2.60.40.1210">
    <property type="entry name" value="Cellobiose dehydrogenase, cytochrome domain"/>
    <property type="match status" value="1"/>
</dbReference>
<keyword evidence="2" id="KW-0813">Transport</keyword>
<feature type="domain" description="Cytochrome b561" evidence="10">
    <location>
        <begin position="179"/>
        <end position="328"/>
    </location>
</feature>
<feature type="transmembrane region" description="Helical" evidence="7">
    <location>
        <begin position="217"/>
        <end position="239"/>
    </location>
</feature>
<gene>
    <name evidence="11" type="ORF">ALEPTO_LOCUS3652</name>
</gene>
<dbReference type="PROSITE" id="PS50836">
    <property type="entry name" value="DOMON"/>
    <property type="match status" value="1"/>
</dbReference>
<dbReference type="PROSITE" id="PS50939">
    <property type="entry name" value="CYTOCHROME_B561"/>
    <property type="match status" value="1"/>
</dbReference>
<dbReference type="SUPFAM" id="SSF49344">
    <property type="entry name" value="CBD9-like"/>
    <property type="match status" value="1"/>
</dbReference>
<dbReference type="Gene3D" id="1.20.120.1770">
    <property type="match status" value="1"/>
</dbReference>
<evidence type="ECO:0000313" key="12">
    <source>
        <dbReference type="Proteomes" id="UP000789508"/>
    </source>
</evidence>
<keyword evidence="4" id="KW-0249">Electron transport</keyword>
<evidence type="ECO:0000256" key="1">
    <source>
        <dbReference type="ARBA" id="ARBA00004370"/>
    </source>
</evidence>
<dbReference type="GO" id="GO:0016020">
    <property type="term" value="C:membrane"/>
    <property type="evidence" value="ECO:0007669"/>
    <property type="project" value="UniProtKB-SubCell"/>
</dbReference>
<dbReference type="Pfam" id="PF16010">
    <property type="entry name" value="CDH-cyt"/>
    <property type="match status" value="1"/>
</dbReference>
<evidence type="ECO:0000256" key="5">
    <source>
        <dbReference type="ARBA" id="ARBA00022989"/>
    </source>
</evidence>
<dbReference type="InterPro" id="IPR006593">
    <property type="entry name" value="Cyt_b561/ferric_Rdtase_TM"/>
</dbReference>
<evidence type="ECO:0000259" key="9">
    <source>
        <dbReference type="PROSITE" id="PS50836"/>
    </source>
</evidence>
<evidence type="ECO:0000256" key="7">
    <source>
        <dbReference type="SAM" id="Phobius"/>
    </source>
</evidence>
<keyword evidence="8" id="KW-0732">Signal</keyword>
<keyword evidence="3 7" id="KW-0812">Transmembrane</keyword>
<accession>A0A9N8ZRJ3</accession>
<comment type="subcellular location">
    <subcellularLocation>
        <location evidence="1">Membrane</location>
    </subcellularLocation>
</comment>
<evidence type="ECO:0000256" key="6">
    <source>
        <dbReference type="ARBA" id="ARBA00023136"/>
    </source>
</evidence>
<keyword evidence="5 7" id="KW-1133">Transmembrane helix</keyword>
<evidence type="ECO:0000256" key="8">
    <source>
        <dbReference type="SAM" id="SignalP"/>
    </source>
</evidence>
<keyword evidence="12" id="KW-1185">Reference proteome</keyword>
<feature type="domain" description="DOMON" evidence="9">
    <location>
        <begin position="34"/>
        <end position="152"/>
    </location>
</feature>
<dbReference type="CDD" id="cd08760">
    <property type="entry name" value="Cyt_b561_FRRS1_like"/>
    <property type="match status" value="1"/>
</dbReference>
<protein>
    <submittedName>
        <fullName evidence="11">6821_t:CDS:1</fullName>
    </submittedName>
</protein>
<dbReference type="SMART" id="SM00664">
    <property type="entry name" value="DoH"/>
    <property type="match status" value="1"/>
</dbReference>
<sequence>MFSRLLLALIICAFVLSETFTGVNGQKACFSKIYCFTVSMPPSNANASANYVTFTMTAPSTVGWFGMGLGDGMVGSYLIIAWPNSDNTITISQRKATEHAEPSTTNQQSDLILDPSSGVQNGQMVAIIKRAVTVSGSTITTSGKQSFVWAYSTVNPESKQANASLTQHLNRGSTSIQLMTSSEQLDSSNPTNASTSVDYGGNYVSLESGLTSDQKLVIAHGALMCSAFLLTMPTGIFMARFARNILPNSWFPLHVGIQFFGTTFLAILGYIMIQIQNGDWNSPYLNDHTIIGSIVFFGLLGQLVLGIIHHKLFRSDRGYIPWWTKLHW</sequence>
<dbReference type="Proteomes" id="UP000789508">
    <property type="component" value="Unassembled WGS sequence"/>
</dbReference>
<evidence type="ECO:0000256" key="3">
    <source>
        <dbReference type="ARBA" id="ARBA00022692"/>
    </source>
</evidence>
<comment type="caution">
    <text evidence="11">The sequence shown here is derived from an EMBL/GenBank/DDBJ whole genome shotgun (WGS) entry which is preliminary data.</text>
</comment>
<dbReference type="InterPro" id="IPR015920">
    <property type="entry name" value="Cellobiose_DH-like_cyt"/>
</dbReference>
<evidence type="ECO:0000313" key="11">
    <source>
        <dbReference type="EMBL" id="CAG8504448.1"/>
    </source>
</evidence>
<organism evidence="11 12">
    <name type="scientific">Ambispora leptoticha</name>
    <dbReference type="NCBI Taxonomy" id="144679"/>
    <lineage>
        <taxon>Eukaryota</taxon>
        <taxon>Fungi</taxon>
        <taxon>Fungi incertae sedis</taxon>
        <taxon>Mucoromycota</taxon>
        <taxon>Glomeromycotina</taxon>
        <taxon>Glomeromycetes</taxon>
        <taxon>Archaeosporales</taxon>
        <taxon>Ambisporaceae</taxon>
        <taxon>Ambispora</taxon>
    </lineage>
</organism>
<proteinExistence type="predicted"/>